<evidence type="ECO:0000313" key="2">
    <source>
        <dbReference type="Proteomes" id="UP000278587"/>
    </source>
</evidence>
<dbReference type="Proteomes" id="UP000278587">
    <property type="component" value="Unassembled WGS sequence"/>
</dbReference>
<organism evidence="1 2">
    <name type="scientific">Pseudomonas caricapapayae</name>
    <dbReference type="NCBI Taxonomy" id="46678"/>
    <lineage>
        <taxon>Bacteria</taxon>
        <taxon>Pseudomonadati</taxon>
        <taxon>Pseudomonadota</taxon>
        <taxon>Gammaproteobacteria</taxon>
        <taxon>Pseudomonadales</taxon>
        <taxon>Pseudomonadaceae</taxon>
        <taxon>Pseudomonas</taxon>
    </lineage>
</organism>
<dbReference type="OrthoDB" id="950196at2"/>
<reference evidence="1 2" key="1">
    <citation type="submission" date="2018-08" db="EMBL/GenBank/DDBJ databases">
        <title>Recombination of ecologically and evolutionarily significant loci maintains genetic cohesion in the Pseudomonas syringae species complex.</title>
        <authorList>
            <person name="Dillon M."/>
            <person name="Thakur S."/>
            <person name="Almeida R.N.D."/>
            <person name="Weir B.S."/>
            <person name="Guttman D.S."/>
        </authorList>
    </citation>
    <scope>NUCLEOTIDE SEQUENCE [LARGE SCALE GENOMIC DNA]</scope>
    <source>
        <strain evidence="1 2">ICMP 4086</strain>
    </source>
</reference>
<proteinExistence type="predicted"/>
<dbReference type="InterPro" id="IPR011051">
    <property type="entry name" value="RmlC_Cupin_sf"/>
</dbReference>
<comment type="caution">
    <text evidence="1">The sequence shown here is derived from an EMBL/GenBank/DDBJ whole genome shotgun (WGS) entry which is preliminary data.</text>
</comment>
<accession>A0A0P9PT94</accession>
<dbReference type="SUPFAM" id="SSF51182">
    <property type="entry name" value="RmlC-like cupins"/>
    <property type="match status" value="1"/>
</dbReference>
<dbReference type="AlphaFoldDB" id="A0A0P9PT94"/>
<name>A0A0P9PT94_9PSED</name>
<evidence type="ECO:0000313" key="1">
    <source>
        <dbReference type="EMBL" id="RMM06811.1"/>
    </source>
</evidence>
<dbReference type="EMBL" id="RBOC01000151">
    <property type="protein sequence ID" value="RMM06811.1"/>
    <property type="molecule type" value="Genomic_DNA"/>
</dbReference>
<protein>
    <submittedName>
        <fullName evidence="1">Uncharacterized protein</fullName>
    </submittedName>
</protein>
<gene>
    <name evidence="1" type="ORF">ALQ84_02510</name>
</gene>
<sequence>MLNLFWRLLAKVLARPAIAAWLITRAQRTPYLHIRSADGQEVYMGRWWLFNPYDRETHLGRIRWCPWSIRVHHIMRPDADRDLHDHPWDARTVILRGWYTEQRLLEHDDPVLSGLNVPASAQATEYIDRRPGDTAQLKHGEYHRIDEVSPGGVYTLFITSRWKGDWGFLVNGVKVAWRDYTGEKS</sequence>
<dbReference type="RefSeq" id="WP_055008672.1">
    <property type="nucleotide sequence ID" value="NZ_LJPW01000058.1"/>
</dbReference>